<evidence type="ECO:0000313" key="2">
    <source>
        <dbReference type="EMBL" id="KRP32364.1"/>
    </source>
</evidence>
<dbReference type="CDD" id="cd01285">
    <property type="entry name" value="nucleoside_deaminase"/>
    <property type="match status" value="1"/>
</dbReference>
<dbReference type="GO" id="GO:0047974">
    <property type="term" value="F:guanosine deaminase activity"/>
    <property type="evidence" value="ECO:0007669"/>
    <property type="project" value="TreeGrafter"/>
</dbReference>
<dbReference type="SUPFAM" id="SSF53927">
    <property type="entry name" value="Cytidine deaminase-like"/>
    <property type="match status" value="1"/>
</dbReference>
<dbReference type="Gene3D" id="3.40.140.10">
    <property type="entry name" value="Cytidine Deaminase, domain 2"/>
    <property type="match status" value="1"/>
</dbReference>
<reference evidence="2 3" key="1">
    <citation type="submission" date="2015-10" db="EMBL/GenBank/DDBJ databases">
        <title>Metagenome-Assembled Genomes uncover a global brackish microbiome.</title>
        <authorList>
            <person name="Hugerth L.W."/>
            <person name="Larsson J."/>
            <person name="Alneberg J."/>
            <person name="Lindh M.V."/>
            <person name="Legrand C."/>
            <person name="Pinhassi J."/>
            <person name="Andersson A.F."/>
        </authorList>
    </citation>
    <scope>NUCLEOTIDE SEQUENCE [LARGE SCALE GENOMIC DNA]</scope>
    <source>
        <strain evidence="2">BACL9 MAG-120924-bin69</strain>
    </source>
</reference>
<dbReference type="PANTHER" id="PTHR11079:SF161">
    <property type="entry name" value="CMP_DCMP-TYPE DEAMINASE DOMAIN-CONTAINING PROTEIN"/>
    <property type="match status" value="1"/>
</dbReference>
<dbReference type="GO" id="GO:0006152">
    <property type="term" value="P:purine nucleoside catabolic process"/>
    <property type="evidence" value="ECO:0007669"/>
    <property type="project" value="TreeGrafter"/>
</dbReference>
<dbReference type="PROSITE" id="PS51747">
    <property type="entry name" value="CYT_DCMP_DEAMINASES_2"/>
    <property type="match status" value="1"/>
</dbReference>
<dbReference type="AlphaFoldDB" id="A0A0R2XCV6"/>
<name>A0A0R2XCV6_9BACT</name>
<accession>A0A0R2XCV6</accession>
<dbReference type="PANTHER" id="PTHR11079">
    <property type="entry name" value="CYTOSINE DEAMINASE FAMILY MEMBER"/>
    <property type="match status" value="1"/>
</dbReference>
<evidence type="ECO:0000259" key="1">
    <source>
        <dbReference type="PROSITE" id="PS51747"/>
    </source>
</evidence>
<comment type="caution">
    <text evidence="2">The sequence shown here is derived from an EMBL/GenBank/DDBJ whole genome shotgun (WGS) entry which is preliminary data.</text>
</comment>
<sequence>MSPTGNASAHARFMRRAIELGRISGLVKKTGGPFGAVVVKNGQIVGEGSNRVLSTRDPSAHGEIVAIREACRRLRTHDLSGCILYTSAECCGMCYSASFWARISRIYYAATHADALRYGDFDDTPLEKQLRRRSPHRQPRCVPLLRNEALVVWKDFRAMPNRAWY</sequence>
<dbReference type="InterPro" id="IPR002125">
    <property type="entry name" value="CMP_dCMP_dom"/>
</dbReference>
<evidence type="ECO:0000313" key="3">
    <source>
        <dbReference type="Proteomes" id="UP000051220"/>
    </source>
</evidence>
<organism evidence="2 3">
    <name type="scientific">Verrucomicrobia subdivision 6 bacterium BACL9 MAG-120924-bin69</name>
    <dbReference type="NCBI Taxonomy" id="1655635"/>
    <lineage>
        <taxon>Bacteria</taxon>
        <taxon>Pseudomonadati</taxon>
        <taxon>Verrucomicrobiota</taxon>
        <taxon>Verrucomicrobiia</taxon>
        <taxon>Verrucomicrobiales</taxon>
        <taxon>Verrucomicrobia subdivision 6</taxon>
    </lineage>
</organism>
<dbReference type="InterPro" id="IPR016193">
    <property type="entry name" value="Cytidine_deaminase-like"/>
</dbReference>
<feature type="domain" description="CMP/dCMP-type deaminase" evidence="1">
    <location>
        <begin position="8"/>
        <end position="133"/>
    </location>
</feature>
<protein>
    <recommendedName>
        <fullName evidence="1">CMP/dCMP-type deaminase domain-containing protein</fullName>
    </recommendedName>
</protein>
<gene>
    <name evidence="2" type="ORF">ABS33_06675</name>
</gene>
<dbReference type="Proteomes" id="UP000051220">
    <property type="component" value="Unassembled WGS sequence"/>
</dbReference>
<proteinExistence type="predicted"/>
<dbReference type="EMBL" id="LIDN01000270">
    <property type="protein sequence ID" value="KRP32364.1"/>
    <property type="molecule type" value="Genomic_DNA"/>
</dbReference>
<dbReference type="Pfam" id="PF00383">
    <property type="entry name" value="dCMP_cyt_deam_1"/>
    <property type="match status" value="1"/>
</dbReference>